<accession>A0A8S1IMS3</accession>
<evidence type="ECO:0000256" key="10">
    <source>
        <dbReference type="ARBA" id="ARBA00023303"/>
    </source>
</evidence>
<keyword evidence="7" id="KW-0675">Receptor</keyword>
<evidence type="ECO:0000313" key="15">
    <source>
        <dbReference type="EMBL" id="CAD7694896.1"/>
    </source>
</evidence>
<evidence type="ECO:0000256" key="1">
    <source>
        <dbReference type="ARBA" id="ARBA00004141"/>
    </source>
</evidence>
<keyword evidence="13" id="KW-0732">Signal</keyword>
<keyword evidence="4 12" id="KW-1133">Transmembrane helix</keyword>
<evidence type="ECO:0000256" key="4">
    <source>
        <dbReference type="ARBA" id="ARBA00022989"/>
    </source>
</evidence>
<feature type="transmembrane region" description="Helical" evidence="12">
    <location>
        <begin position="161"/>
        <end position="181"/>
    </location>
</feature>
<keyword evidence="6 12" id="KW-0472">Membrane</keyword>
<evidence type="ECO:0000256" key="3">
    <source>
        <dbReference type="ARBA" id="ARBA00022692"/>
    </source>
</evidence>
<feature type="transmembrane region" description="Helical" evidence="12">
    <location>
        <begin position="404"/>
        <end position="426"/>
    </location>
</feature>
<keyword evidence="5" id="KW-0406">Ion transport</keyword>
<dbReference type="Gene3D" id="3.40.190.10">
    <property type="entry name" value="Periplasmic binding protein-like II"/>
    <property type="match status" value="3"/>
</dbReference>
<evidence type="ECO:0000256" key="13">
    <source>
        <dbReference type="SAM" id="SignalP"/>
    </source>
</evidence>
<evidence type="ECO:0000256" key="2">
    <source>
        <dbReference type="ARBA" id="ARBA00022448"/>
    </source>
</evidence>
<evidence type="ECO:0000256" key="8">
    <source>
        <dbReference type="ARBA" id="ARBA00023180"/>
    </source>
</evidence>
<feature type="chain" id="PRO_5035868699" description="Ionotropic glutamate receptor C-terminal domain-containing protein" evidence="13">
    <location>
        <begin position="36"/>
        <end position="561"/>
    </location>
</feature>
<keyword evidence="9" id="KW-1071">Ligand-gated ion channel</keyword>
<keyword evidence="16" id="KW-1185">Reference proteome</keyword>
<evidence type="ECO:0000256" key="5">
    <source>
        <dbReference type="ARBA" id="ARBA00023065"/>
    </source>
</evidence>
<keyword evidence="2" id="KW-0813">Transport</keyword>
<evidence type="ECO:0000256" key="11">
    <source>
        <dbReference type="SAM" id="MobiDB-lite"/>
    </source>
</evidence>
<dbReference type="Gene3D" id="1.10.287.70">
    <property type="match status" value="1"/>
</dbReference>
<dbReference type="GO" id="GO:0016020">
    <property type="term" value="C:membrane"/>
    <property type="evidence" value="ECO:0007669"/>
    <property type="project" value="UniProtKB-SubCell"/>
</dbReference>
<evidence type="ECO:0000259" key="14">
    <source>
        <dbReference type="Pfam" id="PF00060"/>
    </source>
</evidence>
<feature type="region of interest" description="Disordered" evidence="11">
    <location>
        <begin position="515"/>
        <end position="534"/>
    </location>
</feature>
<dbReference type="PANTHER" id="PTHR18966">
    <property type="entry name" value="IONOTROPIC GLUTAMATE RECEPTOR"/>
    <property type="match status" value="1"/>
</dbReference>
<dbReference type="InterPro" id="IPR001320">
    <property type="entry name" value="Iontro_rcpt_C"/>
</dbReference>
<dbReference type="OrthoDB" id="537665at2759"/>
<evidence type="ECO:0000256" key="9">
    <source>
        <dbReference type="ARBA" id="ARBA00023286"/>
    </source>
</evidence>
<feature type="signal peptide" evidence="13">
    <location>
        <begin position="1"/>
        <end position="35"/>
    </location>
</feature>
<evidence type="ECO:0000256" key="7">
    <source>
        <dbReference type="ARBA" id="ARBA00023170"/>
    </source>
</evidence>
<comment type="caution">
    <text evidence="15">The sequence shown here is derived from an EMBL/GenBank/DDBJ whole genome shotgun (WGS) entry which is preliminary data.</text>
</comment>
<dbReference type="GO" id="GO:0015276">
    <property type="term" value="F:ligand-gated monoatomic ion channel activity"/>
    <property type="evidence" value="ECO:0007669"/>
    <property type="project" value="InterPro"/>
</dbReference>
<reference evidence="15" key="1">
    <citation type="submission" date="2020-12" db="EMBL/GenBank/DDBJ databases">
        <authorList>
            <person name="Iha C."/>
        </authorList>
    </citation>
    <scope>NUCLEOTIDE SEQUENCE</scope>
</reference>
<dbReference type="SUPFAM" id="SSF53850">
    <property type="entry name" value="Periplasmic binding protein-like II"/>
    <property type="match status" value="1"/>
</dbReference>
<evidence type="ECO:0000256" key="12">
    <source>
        <dbReference type="SAM" id="Phobius"/>
    </source>
</evidence>
<comment type="subcellular location">
    <subcellularLocation>
        <location evidence="1">Membrane</location>
        <topology evidence="1">Multi-pass membrane protein</topology>
    </subcellularLocation>
</comment>
<evidence type="ECO:0000313" key="16">
    <source>
        <dbReference type="Proteomes" id="UP000708148"/>
    </source>
</evidence>
<feature type="transmembrane region" description="Helical" evidence="12">
    <location>
        <begin position="225"/>
        <end position="249"/>
    </location>
</feature>
<name>A0A8S1IMS3_9CHLO</name>
<keyword evidence="3 12" id="KW-0812">Transmembrane</keyword>
<dbReference type="AlphaFoldDB" id="A0A8S1IMS3"/>
<dbReference type="Pfam" id="PF00060">
    <property type="entry name" value="Lig_chan"/>
    <property type="match status" value="1"/>
</dbReference>
<keyword evidence="10" id="KW-0407">Ion channel</keyword>
<proteinExistence type="predicted"/>
<sequence>MARIGLFGPGRSSLMIRNQLIWVAVWSLAAWRVASQEWNATHFTVCASLFPPMAICEPGADPDTFTGHDVEQMRIVASRLGWSREDYTFKCFGAFSDVLDDLVKESGSECSVAASGVTRSTVRQEAGMQFTYPTYRASLGIMVRAHVRKGSYWGFLNPLHWSVWLAISLTALLVPWLVFVIESIACHGFVHPGDWTRGLKNTTWDSLIALVNFGHFRVQSTAARVVVMGYGLIVLIMIQTYVANLAAFLTVTQVDTSISKEEDLYGQRVATVNVYGPMLRRQGFVPVVIQSDDNLLDNLVHRLRASHYKAVLMDEPWVLNTTSNQSNCDLQMLSETTVPFDYAFALPRSAPREFVDKISTVLLEMQEDLTSSRLVEQFIQSGNSSCPRGDGFSDTQSVRVSQIAGLWIILAFCIACAFVILVGYIIRRIPRALADAKAVEGFKMKQGLSLGRMRRIPTTYHPNASALLCCSQQCCAPQIADLRATVEVLTEAIRWLGDPSRRPSGNGGQMTVVSVAESPPCPEGEGCPQPGPNILAQQASGLVAQLDDSAKNSSVASGGDA</sequence>
<feature type="domain" description="Ionotropic glutamate receptor C-terminal" evidence="14">
    <location>
        <begin position="160"/>
        <end position="412"/>
    </location>
</feature>
<dbReference type="EMBL" id="CAJHUC010000280">
    <property type="protein sequence ID" value="CAD7694896.1"/>
    <property type="molecule type" value="Genomic_DNA"/>
</dbReference>
<protein>
    <recommendedName>
        <fullName evidence="14">Ionotropic glutamate receptor C-terminal domain-containing protein</fullName>
    </recommendedName>
</protein>
<organism evidence="15 16">
    <name type="scientific">Ostreobium quekettii</name>
    <dbReference type="NCBI Taxonomy" id="121088"/>
    <lineage>
        <taxon>Eukaryota</taxon>
        <taxon>Viridiplantae</taxon>
        <taxon>Chlorophyta</taxon>
        <taxon>core chlorophytes</taxon>
        <taxon>Ulvophyceae</taxon>
        <taxon>TCBD clade</taxon>
        <taxon>Bryopsidales</taxon>
        <taxon>Ostreobineae</taxon>
        <taxon>Ostreobiaceae</taxon>
        <taxon>Ostreobium</taxon>
    </lineage>
</organism>
<keyword evidence="8" id="KW-0325">Glycoprotein</keyword>
<evidence type="ECO:0000256" key="6">
    <source>
        <dbReference type="ARBA" id="ARBA00023136"/>
    </source>
</evidence>
<gene>
    <name evidence="15" type="ORF">OSTQU699_LOCUS256</name>
</gene>
<dbReference type="InterPro" id="IPR015683">
    <property type="entry name" value="Ionotropic_Glu_rcpt"/>
</dbReference>
<dbReference type="Proteomes" id="UP000708148">
    <property type="component" value="Unassembled WGS sequence"/>
</dbReference>